<gene>
    <name evidence="1" type="ORF">PORY_000266</name>
</gene>
<protein>
    <submittedName>
        <fullName evidence="1">Uncharacterized protein</fullName>
    </submittedName>
</protein>
<evidence type="ECO:0000313" key="1">
    <source>
        <dbReference type="EMBL" id="KAG4306278.1"/>
    </source>
</evidence>
<reference evidence="1 2" key="1">
    <citation type="journal article" date="2021" name="Commun. Biol.">
        <title>Genomic insights into the host specific adaptation of the Pneumocystis genus.</title>
        <authorList>
            <person name="Cisse O.H."/>
            <person name="Ma L."/>
            <person name="Dekker J.P."/>
            <person name="Khil P.P."/>
            <person name="Youn J.-H."/>
            <person name="Brenchley J.M."/>
            <person name="Blair R."/>
            <person name="Pahar B."/>
            <person name="Chabe M."/>
            <person name="Van Rompay K.K.A."/>
            <person name="Keesler R."/>
            <person name="Sukura A."/>
            <person name="Hirsch V."/>
            <person name="Kutty G."/>
            <person name="Liu Y."/>
            <person name="Peng L."/>
            <person name="Chen J."/>
            <person name="Song J."/>
            <person name="Weissenbacher-Lang C."/>
            <person name="Xu J."/>
            <person name="Upham N.S."/>
            <person name="Stajich J.E."/>
            <person name="Cuomo C.A."/>
            <person name="Cushion M.T."/>
            <person name="Kovacs J.A."/>
        </authorList>
    </citation>
    <scope>NUCLEOTIDE SEQUENCE [LARGE SCALE GENOMIC DNA]</scope>
    <source>
        <strain evidence="1 2">RABM</strain>
    </source>
</reference>
<dbReference type="EMBL" id="JABTEG010000001">
    <property type="protein sequence ID" value="KAG4306278.1"/>
    <property type="molecule type" value="Genomic_DNA"/>
</dbReference>
<comment type="caution">
    <text evidence="1">The sequence shown here is derived from an EMBL/GenBank/DDBJ whole genome shotgun (WGS) entry which is preliminary data.</text>
</comment>
<accession>A0ACB7CGP9</accession>
<keyword evidence="2" id="KW-1185">Reference proteome</keyword>
<proteinExistence type="predicted"/>
<name>A0ACB7CGP9_9ASCO</name>
<sequence>MLKGYPSGRLSGDEMKFYSSNYPMGFGKDAFLMDRRDANAQSCGQEMLCACDNNRMGWIAAFGTGGYLNEPPLLEGAIVMAEADEMCVNFVHIKGKTLAVLNPLASVDDHIMDDSDLAGPILFCLLFATFLLLSGKKHFGYIYGVALLGCISLHTIFSLMSLRGLHFSRTASVLGYCLLPLVLTSACGVLISMDGIVGYIVSSIAIVWCTYSASAMFVAAFQLNEMRFLVAYPVALFYSVFAVMTVFAEKNVSVKS</sequence>
<evidence type="ECO:0000313" key="2">
    <source>
        <dbReference type="Proteomes" id="UP000768646"/>
    </source>
</evidence>
<organism evidence="1 2">
    <name type="scientific">Pneumocystis oryctolagi</name>
    <dbReference type="NCBI Taxonomy" id="42067"/>
    <lineage>
        <taxon>Eukaryota</taxon>
        <taxon>Fungi</taxon>
        <taxon>Dikarya</taxon>
        <taxon>Ascomycota</taxon>
        <taxon>Taphrinomycotina</taxon>
        <taxon>Pneumocystomycetes</taxon>
        <taxon>Pneumocystaceae</taxon>
        <taxon>Pneumocystis</taxon>
    </lineage>
</organism>
<dbReference type="Proteomes" id="UP000768646">
    <property type="component" value="Unassembled WGS sequence"/>
</dbReference>